<feature type="signal peptide" evidence="5">
    <location>
        <begin position="1"/>
        <end position="30"/>
    </location>
</feature>
<dbReference type="InterPro" id="IPR006665">
    <property type="entry name" value="OmpA-like"/>
</dbReference>
<dbReference type="Proteomes" id="UP001181355">
    <property type="component" value="Chromosome"/>
</dbReference>
<keyword evidence="3" id="KW-0998">Cell outer membrane</keyword>
<dbReference type="PANTHER" id="PTHR30329:SF21">
    <property type="entry name" value="LIPOPROTEIN YIAD-RELATED"/>
    <property type="match status" value="1"/>
</dbReference>
<dbReference type="PROSITE" id="PS51123">
    <property type="entry name" value="OMPA_2"/>
    <property type="match status" value="1"/>
</dbReference>
<feature type="domain" description="OmpA-like" evidence="6">
    <location>
        <begin position="235"/>
        <end position="351"/>
    </location>
</feature>
<dbReference type="CDD" id="cd07185">
    <property type="entry name" value="OmpA_C-like"/>
    <property type="match status" value="1"/>
</dbReference>
<evidence type="ECO:0000259" key="6">
    <source>
        <dbReference type="PROSITE" id="PS51123"/>
    </source>
</evidence>
<protein>
    <submittedName>
        <fullName evidence="7">OmpA family protein</fullName>
    </submittedName>
</protein>
<name>A0ABY9RIG1_9BURK</name>
<evidence type="ECO:0000256" key="3">
    <source>
        <dbReference type="ARBA" id="ARBA00023237"/>
    </source>
</evidence>
<evidence type="ECO:0000256" key="2">
    <source>
        <dbReference type="ARBA" id="ARBA00023136"/>
    </source>
</evidence>
<sequence>MSFTSPLRRLAIGLVCGFTFSSITIGSAHAQADEAKYWGKDAPAGADHPLIKRFSGSWLTAYSLAEWDISKFPSSDVLTKDKKFQDLITLEGKQTRLQYLAPRGKMPVEVFRNYQQALQIAGFKTRFVCETQCEKLYWAWKDMNEPNKGMQFAEGYIYTPKDSRYSHTSALTSDRGMMLVGTMKKGGQDTHVLIYTSSAANDTTGLTQTYIHIAEPKPMPTGQVFVDTKALQNGLQEEGKVTLNGLFFDTGKASIKEESKPQLEEMAKLMQAQANRKFFIVGHTDNIGNFDANQTLSLQRAQAVVSALTAAPYRIAANRLIAKGNANLAPVASNAEEAGRARNRRVELVEQ</sequence>
<evidence type="ECO:0000313" key="7">
    <source>
        <dbReference type="EMBL" id="WMW80644.1"/>
    </source>
</evidence>
<dbReference type="PRINTS" id="PR01021">
    <property type="entry name" value="OMPADOMAIN"/>
</dbReference>
<dbReference type="InterPro" id="IPR050330">
    <property type="entry name" value="Bact_OuterMem_StrucFunc"/>
</dbReference>
<dbReference type="RefSeq" id="WP_309482136.1">
    <property type="nucleotide sequence ID" value="NZ_CP133720.1"/>
</dbReference>
<dbReference type="EMBL" id="CP133720">
    <property type="protein sequence ID" value="WMW80644.1"/>
    <property type="molecule type" value="Genomic_DNA"/>
</dbReference>
<evidence type="ECO:0000256" key="5">
    <source>
        <dbReference type="SAM" id="SignalP"/>
    </source>
</evidence>
<dbReference type="InterPro" id="IPR006664">
    <property type="entry name" value="OMP_bac"/>
</dbReference>
<dbReference type="Pfam" id="PF00691">
    <property type="entry name" value="OmpA"/>
    <property type="match status" value="1"/>
</dbReference>
<dbReference type="InterPro" id="IPR036737">
    <property type="entry name" value="OmpA-like_sf"/>
</dbReference>
<dbReference type="Gene3D" id="3.30.1330.60">
    <property type="entry name" value="OmpA-like domain"/>
    <property type="match status" value="1"/>
</dbReference>
<keyword evidence="2 4" id="KW-0472">Membrane</keyword>
<comment type="subcellular location">
    <subcellularLocation>
        <location evidence="1">Cell outer membrane</location>
    </subcellularLocation>
</comment>
<accession>A0ABY9RIG1</accession>
<evidence type="ECO:0000256" key="4">
    <source>
        <dbReference type="PROSITE-ProRule" id="PRU00473"/>
    </source>
</evidence>
<evidence type="ECO:0000313" key="8">
    <source>
        <dbReference type="Proteomes" id="UP001181355"/>
    </source>
</evidence>
<evidence type="ECO:0000256" key="1">
    <source>
        <dbReference type="ARBA" id="ARBA00004442"/>
    </source>
</evidence>
<keyword evidence="5" id="KW-0732">Signal</keyword>
<reference evidence="7" key="1">
    <citation type="submission" date="2023-09" db="EMBL/GenBank/DDBJ databases">
        <title>Undibacterium sp. 20NA77.5 isolated from freshwater.</title>
        <authorList>
            <person name="Le V."/>
            <person name="Ko S.-R."/>
            <person name="Ahn C.-Y."/>
            <person name="Oh H.-M."/>
        </authorList>
    </citation>
    <scope>NUCLEOTIDE SEQUENCE</scope>
    <source>
        <strain evidence="7">20NA77.5</strain>
    </source>
</reference>
<dbReference type="SUPFAM" id="SSF103088">
    <property type="entry name" value="OmpA-like"/>
    <property type="match status" value="1"/>
</dbReference>
<keyword evidence="8" id="KW-1185">Reference proteome</keyword>
<gene>
    <name evidence="7" type="ORF">RF679_18700</name>
</gene>
<dbReference type="PANTHER" id="PTHR30329">
    <property type="entry name" value="STATOR ELEMENT OF FLAGELLAR MOTOR COMPLEX"/>
    <property type="match status" value="1"/>
</dbReference>
<organism evidence="7 8">
    <name type="scientific">Undibacterium cyanobacteriorum</name>
    <dbReference type="NCBI Taxonomy" id="3073561"/>
    <lineage>
        <taxon>Bacteria</taxon>
        <taxon>Pseudomonadati</taxon>
        <taxon>Pseudomonadota</taxon>
        <taxon>Betaproteobacteria</taxon>
        <taxon>Burkholderiales</taxon>
        <taxon>Oxalobacteraceae</taxon>
        <taxon>Undibacterium</taxon>
    </lineage>
</organism>
<proteinExistence type="predicted"/>
<feature type="chain" id="PRO_5045937729" evidence="5">
    <location>
        <begin position="31"/>
        <end position="351"/>
    </location>
</feature>